<accession>A0AAD5ML85</accession>
<evidence type="ECO:0000313" key="1">
    <source>
        <dbReference type="EMBL" id="KAJ1351261.1"/>
    </source>
</evidence>
<dbReference type="AlphaFoldDB" id="A0AAD5ML85"/>
<gene>
    <name evidence="1" type="ORF">KIN20_007240</name>
</gene>
<dbReference type="EMBL" id="JAHQIW010001036">
    <property type="protein sequence ID" value="KAJ1351261.1"/>
    <property type="molecule type" value="Genomic_DNA"/>
</dbReference>
<keyword evidence="2" id="KW-1185">Reference proteome</keyword>
<name>A0AAD5ML85_PARTN</name>
<sequence length="132" mass="15284">MGDTIEEVNHNSKVDSALYQVDMILTKYVASWTDLDDLQFLQDFLISFSESRYRSLPKIFYGMGAVAINDKHFVTVDILEHYGQTIRCTIRLAQTQKKIESCSCKVMDAGHMWEESRCTGYVTRERMRIGEN</sequence>
<protein>
    <submittedName>
        <fullName evidence="1">Uncharacterized protein</fullName>
    </submittedName>
</protein>
<reference evidence="1" key="1">
    <citation type="submission" date="2021-06" db="EMBL/GenBank/DDBJ databases">
        <title>Parelaphostrongylus tenuis whole genome reference sequence.</title>
        <authorList>
            <person name="Garwood T.J."/>
            <person name="Larsen P.A."/>
            <person name="Fountain-Jones N.M."/>
            <person name="Garbe J.R."/>
            <person name="Macchietto M.G."/>
            <person name="Kania S.A."/>
            <person name="Gerhold R.W."/>
            <person name="Richards J.E."/>
            <person name="Wolf T.M."/>
        </authorList>
    </citation>
    <scope>NUCLEOTIDE SEQUENCE</scope>
    <source>
        <strain evidence="1">MNPRO001-30</strain>
        <tissue evidence="1">Meninges</tissue>
    </source>
</reference>
<organism evidence="1 2">
    <name type="scientific">Parelaphostrongylus tenuis</name>
    <name type="common">Meningeal worm</name>
    <dbReference type="NCBI Taxonomy" id="148309"/>
    <lineage>
        <taxon>Eukaryota</taxon>
        <taxon>Metazoa</taxon>
        <taxon>Ecdysozoa</taxon>
        <taxon>Nematoda</taxon>
        <taxon>Chromadorea</taxon>
        <taxon>Rhabditida</taxon>
        <taxon>Rhabditina</taxon>
        <taxon>Rhabditomorpha</taxon>
        <taxon>Strongyloidea</taxon>
        <taxon>Metastrongylidae</taxon>
        <taxon>Parelaphostrongylus</taxon>
    </lineage>
</organism>
<evidence type="ECO:0000313" key="2">
    <source>
        <dbReference type="Proteomes" id="UP001196413"/>
    </source>
</evidence>
<proteinExistence type="predicted"/>
<comment type="caution">
    <text evidence="1">The sequence shown here is derived from an EMBL/GenBank/DDBJ whole genome shotgun (WGS) entry which is preliminary data.</text>
</comment>
<dbReference type="Proteomes" id="UP001196413">
    <property type="component" value="Unassembled WGS sequence"/>
</dbReference>